<evidence type="ECO:0000313" key="13">
    <source>
        <dbReference type="EMBL" id="TDA72729.1"/>
    </source>
</evidence>
<evidence type="ECO:0000313" key="14">
    <source>
        <dbReference type="EMBL" id="TDB06192.1"/>
    </source>
</evidence>
<reference evidence="12 16" key="1">
    <citation type="submission" date="2018-08" db="EMBL/GenBank/DDBJ databases">
        <title>A genome reference for cultivated species of the human gut microbiota.</title>
        <authorList>
            <person name="Zou Y."/>
            <person name="Xue W."/>
            <person name="Luo G."/>
        </authorList>
    </citation>
    <scope>NUCLEOTIDE SEQUENCE [LARGE SCALE GENOMIC DNA]</scope>
    <source>
        <strain evidence="12 16">AF14-1AC</strain>
    </source>
</reference>
<dbReference type="Gene3D" id="2.40.160.20">
    <property type="match status" value="1"/>
</dbReference>
<dbReference type="Proteomes" id="UP001177934">
    <property type="component" value="Chromosome"/>
</dbReference>
<feature type="chain" id="PRO_5014216690" evidence="2">
    <location>
        <begin position="23"/>
        <end position="202"/>
    </location>
</feature>
<keyword evidence="1 2" id="KW-0732">Signal</keyword>
<dbReference type="EMBL" id="JAHOAX010000012">
    <property type="protein sequence ID" value="MBV3124128.1"/>
    <property type="molecule type" value="Genomic_DNA"/>
</dbReference>
<dbReference type="eggNOG" id="COG3637">
    <property type="taxonomic scope" value="Bacteria"/>
</dbReference>
<dbReference type="Pfam" id="PF13505">
    <property type="entry name" value="OMP_b-brl"/>
    <property type="match status" value="1"/>
</dbReference>
<dbReference type="Proteomes" id="UP000283678">
    <property type="component" value="Unassembled WGS sequence"/>
</dbReference>
<evidence type="ECO:0000313" key="7">
    <source>
        <dbReference type="EMBL" id="KAA5397975.1"/>
    </source>
</evidence>
<evidence type="ECO:0000313" key="19">
    <source>
        <dbReference type="Proteomes" id="UP000347681"/>
    </source>
</evidence>
<evidence type="ECO:0000313" key="12">
    <source>
        <dbReference type="EMBL" id="RGV70150.1"/>
    </source>
</evidence>
<evidence type="ECO:0000313" key="22">
    <source>
        <dbReference type="Proteomes" id="UP000481700"/>
    </source>
</evidence>
<dbReference type="EMBL" id="BQOB01000001">
    <property type="protein sequence ID" value="GKH80857.1"/>
    <property type="molecule type" value="Genomic_DNA"/>
</dbReference>
<evidence type="ECO:0000313" key="4">
    <source>
        <dbReference type="EMBL" id="GKH80857.1"/>
    </source>
</evidence>
<dbReference type="Proteomes" id="UP000500949">
    <property type="component" value="Chromosome"/>
</dbReference>
<dbReference type="EMBL" id="SLTX01000001">
    <property type="protein sequence ID" value="TDB06192.1"/>
    <property type="molecule type" value="Genomic_DNA"/>
</dbReference>
<dbReference type="InterPro" id="IPR027385">
    <property type="entry name" value="Beta-barrel_OMP"/>
</dbReference>
<evidence type="ECO:0000313" key="16">
    <source>
        <dbReference type="Proteomes" id="UP000283678"/>
    </source>
</evidence>
<dbReference type="EMBL" id="CP126056">
    <property type="protein sequence ID" value="WHX10696.1"/>
    <property type="molecule type" value="Genomic_DNA"/>
</dbReference>
<dbReference type="Proteomes" id="UP000294527">
    <property type="component" value="Unassembled WGS sequence"/>
</dbReference>
<dbReference type="EMBL" id="QRZL01000030">
    <property type="protein sequence ID" value="RGV70150.1"/>
    <property type="molecule type" value="Genomic_DNA"/>
</dbReference>
<name>A0A076IZG6_9BACT</name>
<sequence length="202" mass="21810">MKKIISVLMVAVCLMMAAPAQAQLHFGVKGGLNLSKVSFSKSDLKGDNKTGWFIGPMAEFTLPIIGIGADVAALYSQTELAAKGYSTDAKLKTIEIPVNLKWSFGLGSMLGAYIAAGPQFGFNIGNKKGFMNYDLKKNNTSFNVGAGVKLIRHLQLGVNYNFALGHTATLYADPNIILDGKPLTQDVKIKNNTWQVSLAYLF</sequence>
<evidence type="ECO:0000313" key="6">
    <source>
        <dbReference type="EMBL" id="KAA5379206.1"/>
    </source>
</evidence>
<evidence type="ECO:0000313" key="21">
    <source>
        <dbReference type="Proteomes" id="UP000481616"/>
    </source>
</evidence>
<reference evidence="19 20" key="2">
    <citation type="journal article" date="2019" name="Nat. Med.">
        <title>A library of human gut bacterial isolates paired with longitudinal multiomics data enables mechanistic microbiome research.</title>
        <authorList>
            <person name="Poyet M."/>
            <person name="Groussin M."/>
            <person name="Gibbons S.M."/>
            <person name="Avila-Pacheco J."/>
            <person name="Jiang X."/>
            <person name="Kearney S.M."/>
            <person name="Perrotta A.R."/>
            <person name="Berdy B."/>
            <person name="Zhao S."/>
            <person name="Lieberman T.D."/>
            <person name="Swanson P.K."/>
            <person name="Smith M."/>
            <person name="Roesemann S."/>
            <person name="Alexander J.E."/>
            <person name="Rich S.A."/>
            <person name="Livny J."/>
            <person name="Vlamakis H."/>
            <person name="Clish C."/>
            <person name="Bullock K."/>
            <person name="Deik A."/>
            <person name="Scott J."/>
            <person name="Pierce K.A."/>
            <person name="Xavier R.J."/>
            <person name="Alm E.J."/>
        </authorList>
    </citation>
    <scope>NUCLEOTIDE SEQUENCE [LARGE SCALE GENOMIC DNA]</scope>
    <source>
        <strain evidence="7 21">BIOML-A1</strain>
        <strain evidence="5 22">BIOML-A25</strain>
        <strain evidence="8 20">BIOML-A4</strain>
        <strain evidence="6 19">BIOML-A5</strain>
    </source>
</reference>
<evidence type="ECO:0000313" key="11">
    <source>
        <dbReference type="EMBL" id="QJR75172.1"/>
    </source>
</evidence>
<organism evidence="13 17">
    <name type="scientific">Phocaeicola dorei</name>
    <dbReference type="NCBI Taxonomy" id="357276"/>
    <lineage>
        <taxon>Bacteria</taxon>
        <taxon>Pseudomonadati</taxon>
        <taxon>Bacteroidota</taxon>
        <taxon>Bacteroidia</taxon>
        <taxon>Bacteroidales</taxon>
        <taxon>Bacteroidaceae</taxon>
        <taxon>Phocaeicola</taxon>
    </lineage>
</organism>
<accession>A0A076IZG6</accession>
<dbReference type="EMBL" id="VVYY01000008">
    <property type="protein sequence ID" value="KAA5397975.1"/>
    <property type="molecule type" value="Genomic_DNA"/>
</dbReference>
<feature type="domain" description="Outer membrane protein beta-barrel" evidence="3">
    <location>
        <begin position="7"/>
        <end position="202"/>
    </location>
</feature>
<proteinExistence type="predicted"/>
<dbReference type="EMBL" id="SLTU01000002">
    <property type="protein sequence ID" value="TDA72729.1"/>
    <property type="molecule type" value="Genomic_DNA"/>
</dbReference>
<dbReference type="Proteomes" id="UP000481700">
    <property type="component" value="Unassembled WGS sequence"/>
</dbReference>
<reference evidence="15" key="7">
    <citation type="journal article" date="2023" name="Nat. Commun.">
        <title>Identification of a novel Human Milk Oligosaccharides utilization cluster in the infant gut commensal Bacteroides dorei.</title>
        <authorList>
            <person name="Kijner S."/>
            <person name="Ennis D."/>
            <person name="Shmorak S."/>
            <person name="Florentin A."/>
            <person name="Yassour M."/>
        </authorList>
    </citation>
    <scope>NUCLEOTIDE SEQUENCE</scope>
    <source>
        <strain evidence="15">2</strain>
    </source>
</reference>
<dbReference type="Proteomes" id="UP000441162">
    <property type="component" value="Unassembled WGS sequence"/>
</dbReference>
<evidence type="ECO:0000256" key="2">
    <source>
        <dbReference type="SAM" id="SignalP"/>
    </source>
</evidence>
<dbReference type="GeneID" id="93445375"/>
<reference evidence="4" key="6">
    <citation type="submission" date="2022-01" db="EMBL/GenBank/DDBJ databases">
        <title>Novel bile acid biosynthetic pathways are enriched in the microbiome of centenarians.</title>
        <authorList>
            <person name="Sato Y."/>
            <person name="Atarashi K."/>
            <person name="Plichta R.D."/>
            <person name="Arai Y."/>
            <person name="Sasajima S."/>
            <person name="Kearney M.S."/>
            <person name="Suda W."/>
            <person name="Takeshita K."/>
            <person name="Sasaki T."/>
            <person name="Okamoto S."/>
            <person name="Skelly N.A."/>
            <person name="Okamura Y."/>
            <person name="Vlamakis H."/>
            <person name="Li Y."/>
            <person name="Tanoue T."/>
            <person name="Takei H."/>
            <person name="Nittono H."/>
            <person name="Narushima S."/>
            <person name="Irie J."/>
            <person name="Itoh H."/>
            <person name="Moriya K."/>
            <person name="Sugiura Y."/>
            <person name="Suematsu M."/>
            <person name="Moritoki N."/>
            <person name="Shibata S."/>
            <person name="Littman R.D."/>
            <person name="Fischbach A.M."/>
            <person name="Uwamino Y."/>
            <person name="Inoue T."/>
            <person name="Honda A."/>
            <person name="Hattori M."/>
            <person name="Murai T."/>
            <person name="Xavier J.R."/>
            <person name="Hirose N."/>
            <person name="Honda K."/>
        </authorList>
    </citation>
    <scope>NUCLEOTIDE SEQUENCE</scope>
    <source>
        <strain evidence="4">CE91-St7</strain>
    </source>
</reference>
<dbReference type="EMBL" id="JAWDEV010000010">
    <property type="protein sequence ID" value="MDU0270390.1"/>
    <property type="molecule type" value="Genomic_DNA"/>
</dbReference>
<dbReference type="KEGG" id="bdo:EL88_02195"/>
<evidence type="ECO:0000313" key="9">
    <source>
        <dbReference type="EMBL" id="MBV3124128.1"/>
    </source>
</evidence>
<dbReference type="Proteomes" id="UP000481616">
    <property type="component" value="Unassembled WGS sequence"/>
</dbReference>
<reference evidence="9" key="5">
    <citation type="submission" date="2021-06" db="EMBL/GenBank/DDBJ databases">
        <title>Collection of gut derived symbiotic bacterial strains cultured from healthy donors.</title>
        <authorList>
            <person name="Lin H."/>
            <person name="Littmann E."/>
            <person name="Pamer E.G."/>
        </authorList>
    </citation>
    <scope>NUCLEOTIDE SEQUENCE</scope>
    <source>
        <strain evidence="9">MSK.5.10</strain>
    </source>
</reference>
<protein>
    <submittedName>
        <fullName evidence="4">Membrane protein</fullName>
    </submittedName>
    <submittedName>
        <fullName evidence="11">Outer membrane beta-barrel protein</fullName>
    </submittedName>
    <submittedName>
        <fullName evidence="13">Porin family protein</fullName>
    </submittedName>
</protein>
<gene>
    <name evidence="4" type="ORF">CE91St7_17410</name>
    <name evidence="12" type="ORF">DWW04_20385</name>
    <name evidence="13" type="ORF">E1I98_14930</name>
    <name evidence="14" type="ORF">E1J06_01545</name>
    <name evidence="8" type="ORF">F2Y51_19345</name>
    <name evidence="7" type="ORF">F2Y58_10540</name>
    <name evidence="6" type="ORF">F2Y61_21665</name>
    <name evidence="5" type="ORF">F2Z07_20190</name>
    <name evidence="11" type="ORF">GKD17_01625</name>
    <name evidence="9" type="ORF">KSU80_13210</name>
    <name evidence="15" type="ORF">QNN11_04270</name>
    <name evidence="10" type="ORF">RVH45_10880</name>
</gene>
<dbReference type="SUPFAM" id="SSF56925">
    <property type="entry name" value="OMPA-like"/>
    <property type="match status" value="1"/>
</dbReference>
<evidence type="ECO:0000259" key="3">
    <source>
        <dbReference type="Pfam" id="PF13505"/>
    </source>
</evidence>
<dbReference type="Proteomes" id="UP000294834">
    <property type="component" value="Unassembled WGS sequence"/>
</dbReference>
<dbReference type="Proteomes" id="UP001181086">
    <property type="component" value="Unassembled WGS sequence"/>
</dbReference>
<evidence type="ECO:0000313" key="8">
    <source>
        <dbReference type="EMBL" id="KAA5402203.1"/>
    </source>
</evidence>
<evidence type="ECO:0000313" key="5">
    <source>
        <dbReference type="EMBL" id="KAA5315188.1"/>
    </source>
</evidence>
<dbReference type="Proteomes" id="UP000347681">
    <property type="component" value="Unassembled WGS sequence"/>
</dbReference>
<dbReference type="Proteomes" id="UP000777173">
    <property type="component" value="Unassembled WGS sequence"/>
</dbReference>
<evidence type="ECO:0000313" key="23">
    <source>
        <dbReference type="Proteomes" id="UP000500949"/>
    </source>
</evidence>
<reference evidence="10" key="8">
    <citation type="submission" date="2023-10" db="EMBL/GenBank/DDBJ databases">
        <title>Genome of Potential pathogenic bacteria in Crohn's disease.</title>
        <authorList>
            <person name="Rodriguez-Palacios A."/>
        </authorList>
    </citation>
    <scope>NUCLEOTIDE SEQUENCE</scope>
    <source>
        <strain evidence="10">CavFT-hAR62</strain>
    </source>
</reference>
<evidence type="ECO:0000313" key="18">
    <source>
        <dbReference type="Proteomes" id="UP000294834"/>
    </source>
</evidence>
<dbReference type="RefSeq" id="WP_007834921.1">
    <property type="nucleotide sequence ID" value="NZ_BAABYF010000001.1"/>
</dbReference>
<dbReference type="EMBL" id="VVZA01000024">
    <property type="protein sequence ID" value="KAA5402203.1"/>
    <property type="molecule type" value="Genomic_DNA"/>
</dbReference>
<dbReference type="AlphaFoldDB" id="A0A076IZG6"/>
<evidence type="ECO:0000313" key="15">
    <source>
        <dbReference type="EMBL" id="WHX10696.1"/>
    </source>
</evidence>
<dbReference type="EMBL" id="CP046176">
    <property type="protein sequence ID" value="QJR75172.1"/>
    <property type="molecule type" value="Genomic_DNA"/>
</dbReference>
<dbReference type="EMBL" id="VVZB01000023">
    <property type="protein sequence ID" value="KAA5379206.1"/>
    <property type="molecule type" value="Genomic_DNA"/>
</dbReference>
<evidence type="ECO:0000313" key="20">
    <source>
        <dbReference type="Proteomes" id="UP000441162"/>
    </source>
</evidence>
<dbReference type="EMBL" id="VVZV01000031">
    <property type="protein sequence ID" value="KAA5315188.1"/>
    <property type="molecule type" value="Genomic_DNA"/>
</dbReference>
<dbReference type="KEGG" id="bdh:GV66_07825"/>
<reference evidence="11 23" key="4">
    <citation type="submission" date="2019-11" db="EMBL/GenBank/DDBJ databases">
        <title>Complete genome sequence of Bacteroides dorei DSM 17855.</title>
        <authorList>
            <person name="Russell J.T."/>
        </authorList>
    </citation>
    <scope>NUCLEOTIDE SEQUENCE [LARGE SCALE GENOMIC DNA]</scope>
    <source>
        <strain evidence="11 23">DSM 17855</strain>
    </source>
</reference>
<feature type="signal peptide" evidence="2">
    <location>
        <begin position="1"/>
        <end position="22"/>
    </location>
</feature>
<dbReference type="InterPro" id="IPR011250">
    <property type="entry name" value="OMP/PagP_B-barrel"/>
</dbReference>
<evidence type="ECO:0000313" key="17">
    <source>
        <dbReference type="Proteomes" id="UP000294527"/>
    </source>
</evidence>
<evidence type="ECO:0000256" key="1">
    <source>
        <dbReference type="ARBA" id="ARBA00022729"/>
    </source>
</evidence>
<dbReference type="Proteomes" id="UP001055104">
    <property type="component" value="Unassembled WGS sequence"/>
</dbReference>
<evidence type="ECO:0000313" key="10">
    <source>
        <dbReference type="EMBL" id="MDU0270390.1"/>
    </source>
</evidence>
<reference evidence="17 18" key="3">
    <citation type="journal article" date="2019" name="Nat. Microbiol.">
        <title>Genomic variation and strain-specific functional adaptation in the human gut microbiome during early life.</title>
        <authorList>
            <person name="Vatanen T."/>
            <person name="Plichta D.R."/>
            <person name="Somani J."/>
            <person name="Munch P.C."/>
            <person name="Arthur T.D."/>
            <person name="Hall A.B."/>
            <person name="Rudolf S."/>
            <person name="Oakeley E.J."/>
            <person name="Ke X."/>
            <person name="Young R.A."/>
            <person name="Haiser H.J."/>
            <person name="Kolde R."/>
            <person name="Yassour M."/>
            <person name="Luopajarvi K."/>
            <person name="Siljander H."/>
            <person name="Virtanen S.M."/>
            <person name="Ilonen J."/>
            <person name="Uibo R."/>
            <person name="Tillmann V."/>
            <person name="Mokurov S."/>
            <person name="Dorshakova N."/>
            <person name="Porter J.A."/>
            <person name="McHardy A.C."/>
            <person name="Lahdesmaki H."/>
            <person name="Vlamakis H."/>
            <person name="Huttenhower C."/>
            <person name="Knip M."/>
            <person name="Xavier R.J."/>
        </authorList>
    </citation>
    <scope>NUCLEOTIDE SEQUENCE [LARGE SCALE GENOMIC DNA]</scope>
    <source>
        <strain evidence="13 17">RJX1047</strain>
        <strain evidence="14 18">RJX1052</strain>
    </source>
</reference>